<evidence type="ECO:0000259" key="10">
    <source>
        <dbReference type="Pfam" id="PF00768"/>
    </source>
</evidence>
<dbReference type="AlphaFoldDB" id="A0A1F7UNW5"/>
<proteinExistence type="inferred from homology"/>
<dbReference type="GO" id="GO:0008360">
    <property type="term" value="P:regulation of cell shape"/>
    <property type="evidence" value="ECO:0007669"/>
    <property type="project" value="UniProtKB-KW"/>
</dbReference>
<evidence type="ECO:0000256" key="1">
    <source>
        <dbReference type="ARBA" id="ARBA00007164"/>
    </source>
</evidence>
<keyword evidence="5" id="KW-0573">Peptidoglycan synthesis</keyword>
<dbReference type="PANTHER" id="PTHR21581:SF6">
    <property type="entry name" value="TRAFFICKING PROTEIN PARTICLE COMPLEX SUBUNIT 12"/>
    <property type="match status" value="1"/>
</dbReference>
<dbReference type="Gene3D" id="3.40.710.10">
    <property type="entry name" value="DD-peptidase/beta-lactamase superfamily"/>
    <property type="match status" value="1"/>
</dbReference>
<organism evidence="11 12">
    <name type="scientific">Candidatus Uhrbacteria bacterium RIFCSPLOWO2_01_FULL_47_24</name>
    <dbReference type="NCBI Taxonomy" id="1802401"/>
    <lineage>
        <taxon>Bacteria</taxon>
        <taxon>Candidatus Uhriibacteriota</taxon>
    </lineage>
</organism>
<evidence type="ECO:0000256" key="2">
    <source>
        <dbReference type="ARBA" id="ARBA00022729"/>
    </source>
</evidence>
<evidence type="ECO:0000256" key="7">
    <source>
        <dbReference type="PIRSR" id="PIRSR618044-1"/>
    </source>
</evidence>
<dbReference type="GO" id="GO:0006508">
    <property type="term" value="P:proteolysis"/>
    <property type="evidence" value="ECO:0007669"/>
    <property type="project" value="InterPro"/>
</dbReference>
<dbReference type="Pfam" id="PF00768">
    <property type="entry name" value="Peptidase_S11"/>
    <property type="match status" value="1"/>
</dbReference>
<dbReference type="GO" id="GO:0009002">
    <property type="term" value="F:serine-type D-Ala-D-Ala carboxypeptidase activity"/>
    <property type="evidence" value="ECO:0007669"/>
    <property type="project" value="InterPro"/>
</dbReference>
<reference evidence="11 12" key="1">
    <citation type="journal article" date="2016" name="Nat. Commun.">
        <title>Thousands of microbial genomes shed light on interconnected biogeochemical processes in an aquifer system.</title>
        <authorList>
            <person name="Anantharaman K."/>
            <person name="Brown C.T."/>
            <person name="Hug L.A."/>
            <person name="Sharon I."/>
            <person name="Castelle C.J."/>
            <person name="Probst A.J."/>
            <person name="Thomas B.C."/>
            <person name="Singh A."/>
            <person name="Wilkins M.J."/>
            <person name="Karaoz U."/>
            <person name="Brodie E.L."/>
            <person name="Williams K.H."/>
            <person name="Hubbard S.S."/>
            <person name="Banfield J.F."/>
        </authorList>
    </citation>
    <scope>NUCLEOTIDE SEQUENCE [LARGE SCALE GENOMIC DNA]</scope>
</reference>
<dbReference type="PANTHER" id="PTHR21581">
    <property type="entry name" value="D-ALANYL-D-ALANINE CARBOXYPEPTIDASE"/>
    <property type="match status" value="1"/>
</dbReference>
<keyword evidence="4" id="KW-0133">Cell shape</keyword>
<evidence type="ECO:0000313" key="12">
    <source>
        <dbReference type="Proteomes" id="UP000176897"/>
    </source>
</evidence>
<dbReference type="GO" id="GO:0009252">
    <property type="term" value="P:peptidoglycan biosynthetic process"/>
    <property type="evidence" value="ECO:0007669"/>
    <property type="project" value="UniProtKB-KW"/>
</dbReference>
<evidence type="ECO:0000313" key="11">
    <source>
        <dbReference type="EMBL" id="OGL79993.1"/>
    </source>
</evidence>
<feature type="active site" evidence="7">
    <location>
        <position position="94"/>
    </location>
</feature>
<dbReference type="EMBL" id="MGEJ01000019">
    <property type="protein sequence ID" value="OGL79993.1"/>
    <property type="molecule type" value="Genomic_DNA"/>
</dbReference>
<feature type="active site" description="Acyl-ester intermediate" evidence="7">
    <location>
        <position position="39"/>
    </location>
</feature>
<evidence type="ECO:0000256" key="4">
    <source>
        <dbReference type="ARBA" id="ARBA00022960"/>
    </source>
</evidence>
<dbReference type="STRING" id="1802401.A3B21_01145"/>
<dbReference type="PRINTS" id="PR00725">
    <property type="entry name" value="DADACBPTASE1"/>
</dbReference>
<gene>
    <name evidence="11" type="ORF">A3B21_01145</name>
</gene>
<keyword evidence="2" id="KW-0732">Signal</keyword>
<dbReference type="InterPro" id="IPR001967">
    <property type="entry name" value="Peptidase_S11_N"/>
</dbReference>
<evidence type="ECO:0000256" key="9">
    <source>
        <dbReference type="RuleBase" id="RU004016"/>
    </source>
</evidence>
<feature type="binding site" evidence="8">
    <location>
        <position position="203"/>
    </location>
    <ligand>
        <name>substrate</name>
    </ligand>
</feature>
<accession>A0A1F7UNW5</accession>
<evidence type="ECO:0000256" key="5">
    <source>
        <dbReference type="ARBA" id="ARBA00022984"/>
    </source>
</evidence>
<dbReference type="SUPFAM" id="SSF56601">
    <property type="entry name" value="beta-lactamase/transpeptidase-like"/>
    <property type="match status" value="1"/>
</dbReference>
<name>A0A1F7UNW5_9BACT</name>
<sequence length="261" mass="28587">MATVAGAPEINAESVFLIDMARGEILFAKNADDPRPIASITKLMTALTILDSRPNWGKEAMFEKQDQRYGDIAYLLPGEKLAFEDAWKLMLVSSSNDAATLLARAAFNSEARFVEEMNKKAAAFGLRFTRFVDPTGLKAENISTAREVAALARAALSFPKIRNTVTQERFTFAPVGGAHRTVFSTDWLLRSFKMPGVEVFGGKTGHIEESKYNLVFAAGNDGHELIGVVLGSEDNAARFSEMNKLIKWGFSAVPKEQSLGD</sequence>
<dbReference type="InterPro" id="IPR012338">
    <property type="entry name" value="Beta-lactam/transpept-like"/>
</dbReference>
<dbReference type="Proteomes" id="UP000176897">
    <property type="component" value="Unassembled WGS sequence"/>
</dbReference>
<comment type="caution">
    <text evidence="11">The sequence shown here is derived from an EMBL/GenBank/DDBJ whole genome shotgun (WGS) entry which is preliminary data.</text>
</comment>
<comment type="similarity">
    <text evidence="1 9">Belongs to the peptidase S11 family.</text>
</comment>
<evidence type="ECO:0000256" key="8">
    <source>
        <dbReference type="PIRSR" id="PIRSR618044-2"/>
    </source>
</evidence>
<evidence type="ECO:0000256" key="6">
    <source>
        <dbReference type="ARBA" id="ARBA00023316"/>
    </source>
</evidence>
<keyword evidence="3" id="KW-0378">Hydrolase</keyword>
<feature type="domain" description="Peptidase S11 D-alanyl-D-alanine carboxypeptidase A N-terminal" evidence="10">
    <location>
        <begin position="3"/>
        <end position="232"/>
    </location>
</feature>
<dbReference type="InterPro" id="IPR018044">
    <property type="entry name" value="Peptidase_S11"/>
</dbReference>
<keyword evidence="6" id="KW-0961">Cell wall biogenesis/degradation</keyword>
<evidence type="ECO:0000256" key="3">
    <source>
        <dbReference type="ARBA" id="ARBA00022801"/>
    </source>
</evidence>
<protein>
    <recommendedName>
        <fullName evidence="10">Peptidase S11 D-alanyl-D-alanine carboxypeptidase A N-terminal domain-containing protein</fullName>
    </recommendedName>
</protein>
<feature type="active site" description="Proton acceptor" evidence="7">
    <location>
        <position position="42"/>
    </location>
</feature>
<dbReference type="GO" id="GO:0071555">
    <property type="term" value="P:cell wall organization"/>
    <property type="evidence" value="ECO:0007669"/>
    <property type="project" value="UniProtKB-KW"/>
</dbReference>